<comment type="caution">
    <text evidence="6">The sequence shown here is derived from an EMBL/GenBank/DDBJ whole genome shotgun (WGS) entry which is preliminary data.</text>
</comment>
<dbReference type="EC" id="6.3.3.2" evidence="5"/>
<dbReference type="InterPro" id="IPR002698">
    <property type="entry name" value="FTHF_cligase"/>
</dbReference>
<dbReference type="EMBL" id="ACWF01000156">
    <property type="protein sequence ID" value="EHL73695.1"/>
    <property type="molecule type" value="Genomic_DNA"/>
</dbReference>
<dbReference type="GO" id="GO:0046872">
    <property type="term" value="F:metal ion binding"/>
    <property type="evidence" value="ECO:0007669"/>
    <property type="project" value="UniProtKB-KW"/>
</dbReference>
<dbReference type="GO" id="GO:0030272">
    <property type="term" value="F:5-formyltetrahydrofolate cyclo-ligase activity"/>
    <property type="evidence" value="ECO:0007669"/>
    <property type="project" value="UniProtKB-EC"/>
</dbReference>
<dbReference type="PIRSF" id="PIRSF006806">
    <property type="entry name" value="FTHF_cligase"/>
    <property type="match status" value="1"/>
</dbReference>
<dbReference type="Proteomes" id="UP000011747">
    <property type="component" value="Unassembled WGS sequence"/>
</dbReference>
<evidence type="ECO:0000256" key="4">
    <source>
        <dbReference type="PIRSR" id="PIRSR006806-1"/>
    </source>
</evidence>
<evidence type="ECO:0000256" key="1">
    <source>
        <dbReference type="ARBA" id="ARBA00010638"/>
    </source>
</evidence>
<keyword evidence="5" id="KW-0479">Metal-binding</keyword>
<evidence type="ECO:0000256" key="3">
    <source>
        <dbReference type="ARBA" id="ARBA00022840"/>
    </source>
</evidence>
<gene>
    <name evidence="6" type="ORF">HMPREF1015_00271</name>
</gene>
<dbReference type="NCBIfam" id="TIGR02727">
    <property type="entry name" value="MTHFS_bact"/>
    <property type="match status" value="1"/>
</dbReference>
<sequence>MKNTLSSLSKQEYEQYSYRISKSLFSTKEWQEAAVVGVTVSIAPEVDTWQVIREAWNQKKTVAVPKCLPDEKRLQFHTLTSFLELETVYYGLFEPNPERTEKMDPADIDLLLVPGLAFMNNGYRLGFGGGYYDRFLKLYKKQTASLAFSSQIVSQLPVESHDIPVQKIITEERIIECDSI</sequence>
<evidence type="ECO:0000256" key="2">
    <source>
        <dbReference type="ARBA" id="ARBA00022741"/>
    </source>
</evidence>
<keyword evidence="7" id="KW-1185">Reference proteome</keyword>
<dbReference type="GO" id="GO:0005524">
    <property type="term" value="F:ATP binding"/>
    <property type="evidence" value="ECO:0007669"/>
    <property type="project" value="UniProtKB-KW"/>
</dbReference>
<proteinExistence type="inferred from homology"/>
<dbReference type="GO" id="GO:0009396">
    <property type="term" value="P:folic acid-containing compound biosynthetic process"/>
    <property type="evidence" value="ECO:0007669"/>
    <property type="project" value="TreeGrafter"/>
</dbReference>
<evidence type="ECO:0000313" key="6">
    <source>
        <dbReference type="EMBL" id="EHL73695.1"/>
    </source>
</evidence>
<accession>G9QPQ4</accession>
<dbReference type="Gene3D" id="3.40.50.10420">
    <property type="entry name" value="NagB/RpiA/CoA transferase-like"/>
    <property type="match status" value="1"/>
</dbReference>
<keyword evidence="5" id="KW-0460">Magnesium</keyword>
<dbReference type="GO" id="GO:0035999">
    <property type="term" value="P:tetrahydrofolate interconversion"/>
    <property type="evidence" value="ECO:0007669"/>
    <property type="project" value="TreeGrafter"/>
</dbReference>
<feature type="binding site" evidence="4">
    <location>
        <position position="45"/>
    </location>
    <ligand>
        <name>substrate</name>
    </ligand>
</feature>
<name>G9QPQ4_9BACI</name>
<organism evidence="6 7">
    <name type="scientific">Bacillus smithii 7_3_47FAA</name>
    <dbReference type="NCBI Taxonomy" id="665952"/>
    <lineage>
        <taxon>Bacteria</taxon>
        <taxon>Bacillati</taxon>
        <taxon>Bacillota</taxon>
        <taxon>Bacilli</taxon>
        <taxon>Bacillales</taxon>
        <taxon>Bacillaceae</taxon>
        <taxon>Bacillus</taxon>
    </lineage>
</organism>
<keyword evidence="6" id="KW-0436">Ligase</keyword>
<dbReference type="InterPro" id="IPR037171">
    <property type="entry name" value="NagB/RpiA_transferase-like"/>
</dbReference>
<dbReference type="AlphaFoldDB" id="G9QPQ4"/>
<dbReference type="InterPro" id="IPR024185">
    <property type="entry name" value="FTHF_cligase-like_sf"/>
</dbReference>
<dbReference type="SUPFAM" id="SSF100950">
    <property type="entry name" value="NagB/RpiA/CoA transferase-like"/>
    <property type="match status" value="1"/>
</dbReference>
<comment type="catalytic activity">
    <reaction evidence="5">
        <text>(6S)-5-formyl-5,6,7,8-tetrahydrofolate + ATP = (6R)-5,10-methenyltetrahydrofolate + ADP + phosphate</text>
        <dbReference type="Rhea" id="RHEA:10488"/>
        <dbReference type="ChEBI" id="CHEBI:30616"/>
        <dbReference type="ChEBI" id="CHEBI:43474"/>
        <dbReference type="ChEBI" id="CHEBI:57455"/>
        <dbReference type="ChEBI" id="CHEBI:57457"/>
        <dbReference type="ChEBI" id="CHEBI:456216"/>
        <dbReference type="EC" id="6.3.3.2"/>
    </reaction>
</comment>
<evidence type="ECO:0000313" key="7">
    <source>
        <dbReference type="Proteomes" id="UP000011747"/>
    </source>
</evidence>
<keyword evidence="3 4" id="KW-0067">ATP-binding</keyword>
<dbReference type="Pfam" id="PF01812">
    <property type="entry name" value="5-FTHF_cyc-lig"/>
    <property type="match status" value="1"/>
</dbReference>
<comment type="similarity">
    <text evidence="1 5">Belongs to the 5-formyltetrahydrofolate cyclo-ligase family.</text>
</comment>
<dbReference type="HOGENOM" id="CLU_066245_2_2_9"/>
<dbReference type="PANTHER" id="PTHR23407">
    <property type="entry name" value="ATPASE INHIBITOR/5-FORMYLTETRAHYDROFOLATE CYCLO-LIGASE"/>
    <property type="match status" value="1"/>
</dbReference>
<evidence type="ECO:0000256" key="5">
    <source>
        <dbReference type="RuleBase" id="RU361279"/>
    </source>
</evidence>
<keyword evidence="2 4" id="KW-0547">Nucleotide-binding</keyword>
<dbReference type="PATRIC" id="fig|665952.3.peg.3162"/>
<comment type="cofactor">
    <cofactor evidence="5">
        <name>Mg(2+)</name>
        <dbReference type="ChEBI" id="CHEBI:18420"/>
    </cofactor>
</comment>
<dbReference type="PANTHER" id="PTHR23407:SF1">
    <property type="entry name" value="5-FORMYLTETRAHYDROFOLATE CYCLO-LIGASE"/>
    <property type="match status" value="1"/>
</dbReference>
<protein>
    <recommendedName>
        <fullName evidence="5">5-formyltetrahydrofolate cyclo-ligase</fullName>
        <ecNumber evidence="5">6.3.3.2</ecNumber>
    </recommendedName>
</protein>
<reference evidence="6 7" key="1">
    <citation type="submission" date="2011-09" db="EMBL/GenBank/DDBJ databases">
        <title>The Genome Sequence of Bacillus smithii 7_3_47FAA.</title>
        <authorList>
            <consortium name="The Broad Institute Genome Sequencing Platform"/>
            <person name="Earl A."/>
            <person name="Ward D."/>
            <person name="Feldgarden M."/>
            <person name="Gevers D."/>
            <person name="Daigneault M."/>
            <person name="Strauss J."/>
            <person name="Allen-Vercoe E."/>
            <person name="Young S.K."/>
            <person name="Zeng Q."/>
            <person name="Gargeya S."/>
            <person name="Fitzgerald M."/>
            <person name="Haas B."/>
            <person name="Abouelleil A."/>
            <person name="Alvarado L."/>
            <person name="Arachchi H.M."/>
            <person name="Berlin A."/>
            <person name="Brown A."/>
            <person name="Chapman S.B."/>
            <person name="Chen Z."/>
            <person name="Dunbar C."/>
            <person name="Freedman E."/>
            <person name="Gearin G."/>
            <person name="Goldberg J."/>
            <person name="Griggs A."/>
            <person name="Gujja S."/>
            <person name="Heiman D."/>
            <person name="Howarth C."/>
            <person name="Larson L."/>
            <person name="Lui A."/>
            <person name="MacDonald P.J.P."/>
            <person name="Montmayeur A."/>
            <person name="Murphy C."/>
            <person name="Neiman D."/>
            <person name="Pearson M."/>
            <person name="Priest M."/>
            <person name="Roberts A."/>
            <person name="Saif S."/>
            <person name="Shea T."/>
            <person name="Shenoy N."/>
            <person name="Sisk P."/>
            <person name="Stolte C."/>
            <person name="Sykes S."/>
            <person name="Wortman J."/>
            <person name="Nusbaum C."/>
            <person name="Birren B."/>
        </authorList>
    </citation>
    <scope>NUCLEOTIDE SEQUENCE [LARGE SCALE GENOMIC DNA]</scope>
    <source>
        <strain evidence="6 7">7_3_47FAA</strain>
    </source>
</reference>
<feature type="binding site" evidence="4">
    <location>
        <position position="40"/>
    </location>
    <ligand>
        <name>substrate</name>
    </ligand>
</feature>
<feature type="binding site" evidence="4">
    <location>
        <begin position="124"/>
        <end position="132"/>
    </location>
    <ligand>
        <name>ATP</name>
        <dbReference type="ChEBI" id="CHEBI:30616"/>
    </ligand>
</feature>